<keyword evidence="8 13" id="KW-0413">Isomerase</keyword>
<dbReference type="PANTHER" id="PTHR43725">
    <property type="entry name" value="UDP-GLUCOSE 4-EPIMERASE"/>
    <property type="match status" value="1"/>
</dbReference>
<dbReference type="EC" id="5.1.3.2" evidence="5"/>
<dbReference type="EMBL" id="CP094528">
    <property type="protein sequence ID" value="UOE44506.1"/>
    <property type="molecule type" value="Genomic_DNA"/>
</dbReference>
<dbReference type="Gene3D" id="3.40.50.720">
    <property type="entry name" value="NAD(P)-binding Rossmann-like Domain"/>
    <property type="match status" value="1"/>
</dbReference>
<dbReference type="InterPro" id="IPR005886">
    <property type="entry name" value="UDP_G4E"/>
</dbReference>
<evidence type="ECO:0000256" key="8">
    <source>
        <dbReference type="ARBA" id="ARBA00023235"/>
    </source>
</evidence>
<sequence length="318" mass="33858">MSILVTGGAGYIGSHVVRLLLERGDEVVVVDDLSSGIPARLDGVPLVELDLSDTGRRTDLVDVLRAHEVSAVVHFAAKKQVAESVARPAWYYEQNVGGLAGLLLALEEADVRDIVFSSSAAVYGATPSVLLDESTPTVPINPYGATKLVGEQMLAAAAATGAVRATSLRYFNVAGAGWPELADTAVLNLVPMVFERLDAGEGPRIFGDDYPTADGTCIRDYVHVLDLARAHLAALDTVRDGHRVFNVGTGTGSSVREMIDAILEVSGSTIEPVVEPRRAGDPAEVVADPRLIARELGWRSEFGLRDIVESAWAAHVRR</sequence>
<dbReference type="InterPro" id="IPR036291">
    <property type="entry name" value="NAD(P)-bd_dom_sf"/>
</dbReference>
<evidence type="ECO:0000256" key="6">
    <source>
        <dbReference type="ARBA" id="ARBA00018569"/>
    </source>
</evidence>
<proteinExistence type="inferred from homology"/>
<evidence type="ECO:0000256" key="7">
    <source>
        <dbReference type="ARBA" id="ARBA00023027"/>
    </source>
</evidence>
<evidence type="ECO:0000256" key="2">
    <source>
        <dbReference type="ARBA" id="ARBA00001911"/>
    </source>
</evidence>
<evidence type="ECO:0000256" key="5">
    <source>
        <dbReference type="ARBA" id="ARBA00013189"/>
    </source>
</evidence>
<name>A0ABY4C2W5_9MICO</name>
<evidence type="ECO:0000259" key="12">
    <source>
        <dbReference type="Pfam" id="PF01370"/>
    </source>
</evidence>
<feature type="domain" description="NAD-dependent epimerase/dehydratase" evidence="12">
    <location>
        <begin position="3"/>
        <end position="248"/>
    </location>
</feature>
<dbReference type="RefSeq" id="WP_243556373.1">
    <property type="nucleotide sequence ID" value="NZ_CP094528.1"/>
</dbReference>
<dbReference type="PANTHER" id="PTHR43725:SF53">
    <property type="entry name" value="UDP-ARABINOSE 4-EPIMERASE 1"/>
    <property type="match status" value="1"/>
</dbReference>
<evidence type="ECO:0000256" key="11">
    <source>
        <dbReference type="ARBA" id="ARBA00033067"/>
    </source>
</evidence>
<dbReference type="GO" id="GO:0003978">
    <property type="term" value="F:UDP-glucose 4-epimerase activity"/>
    <property type="evidence" value="ECO:0007669"/>
    <property type="project" value="UniProtKB-EC"/>
</dbReference>
<keyword evidence="14" id="KW-1185">Reference proteome</keyword>
<protein>
    <recommendedName>
        <fullName evidence="6">UDP-glucose 4-epimerase</fullName>
        <ecNumber evidence="5">5.1.3.2</ecNumber>
    </recommendedName>
    <alternativeName>
        <fullName evidence="11">Galactowaldenase</fullName>
    </alternativeName>
    <alternativeName>
        <fullName evidence="10">UDP-galactose 4-epimerase</fullName>
    </alternativeName>
</protein>
<reference evidence="13 14" key="1">
    <citation type="submission" date="2022-03" db="EMBL/GenBank/DDBJ databases">
        <title>Mucilaginibacter sp. isolated from the gut of Protaetia brevitarsis seulensis larvae.</title>
        <authorList>
            <person name="Won M."/>
            <person name="Kim S.-J."/>
            <person name="Kwon S.-W."/>
        </authorList>
    </citation>
    <scope>NUCLEOTIDE SEQUENCE [LARGE SCALE GENOMIC DNA]</scope>
    <source>
        <strain evidence="13 14">CFWR-12</strain>
    </source>
</reference>
<evidence type="ECO:0000256" key="4">
    <source>
        <dbReference type="ARBA" id="ARBA00007637"/>
    </source>
</evidence>
<organism evidence="13 14">
    <name type="scientific">Agromyces larvae</name>
    <dbReference type="NCBI Taxonomy" id="2929802"/>
    <lineage>
        <taxon>Bacteria</taxon>
        <taxon>Bacillati</taxon>
        <taxon>Actinomycetota</taxon>
        <taxon>Actinomycetes</taxon>
        <taxon>Micrococcales</taxon>
        <taxon>Microbacteriaceae</taxon>
        <taxon>Agromyces</taxon>
    </lineage>
</organism>
<evidence type="ECO:0000313" key="14">
    <source>
        <dbReference type="Proteomes" id="UP000832097"/>
    </source>
</evidence>
<dbReference type="Proteomes" id="UP000832097">
    <property type="component" value="Chromosome"/>
</dbReference>
<dbReference type="InterPro" id="IPR001509">
    <property type="entry name" value="Epimerase_deHydtase"/>
</dbReference>
<evidence type="ECO:0000256" key="1">
    <source>
        <dbReference type="ARBA" id="ARBA00000083"/>
    </source>
</evidence>
<comment type="catalytic activity">
    <reaction evidence="1">
        <text>UDP-alpha-D-glucose = UDP-alpha-D-galactose</text>
        <dbReference type="Rhea" id="RHEA:22168"/>
        <dbReference type="ChEBI" id="CHEBI:58885"/>
        <dbReference type="ChEBI" id="CHEBI:66914"/>
        <dbReference type="EC" id="5.1.3.2"/>
    </reaction>
</comment>
<keyword evidence="9" id="KW-0119">Carbohydrate metabolism</keyword>
<comment type="pathway">
    <text evidence="3">Carbohydrate metabolism; galactose metabolism.</text>
</comment>
<evidence type="ECO:0000313" key="13">
    <source>
        <dbReference type="EMBL" id="UOE44506.1"/>
    </source>
</evidence>
<gene>
    <name evidence="13" type="primary">galE</name>
    <name evidence="13" type="ORF">MTO99_01555</name>
</gene>
<dbReference type="Pfam" id="PF01370">
    <property type="entry name" value="Epimerase"/>
    <property type="match status" value="1"/>
</dbReference>
<comment type="similarity">
    <text evidence="4">Belongs to the NAD(P)-dependent epimerase/dehydratase family.</text>
</comment>
<evidence type="ECO:0000256" key="9">
    <source>
        <dbReference type="ARBA" id="ARBA00023277"/>
    </source>
</evidence>
<keyword evidence="7" id="KW-0520">NAD</keyword>
<dbReference type="Gene3D" id="3.90.25.10">
    <property type="entry name" value="UDP-galactose 4-epimerase, domain 1"/>
    <property type="match status" value="1"/>
</dbReference>
<dbReference type="SUPFAM" id="SSF51735">
    <property type="entry name" value="NAD(P)-binding Rossmann-fold domains"/>
    <property type="match status" value="1"/>
</dbReference>
<evidence type="ECO:0000256" key="3">
    <source>
        <dbReference type="ARBA" id="ARBA00004947"/>
    </source>
</evidence>
<accession>A0ABY4C2W5</accession>
<dbReference type="NCBIfam" id="TIGR01179">
    <property type="entry name" value="galE"/>
    <property type="match status" value="1"/>
</dbReference>
<comment type="cofactor">
    <cofactor evidence="2">
        <name>NAD(+)</name>
        <dbReference type="ChEBI" id="CHEBI:57540"/>
    </cofactor>
</comment>
<evidence type="ECO:0000256" key="10">
    <source>
        <dbReference type="ARBA" id="ARBA00031367"/>
    </source>
</evidence>